<keyword evidence="19" id="KW-1185">Reference proteome</keyword>
<dbReference type="Gene3D" id="1.10.8.280">
    <property type="entry name" value="ABC transporter ATPase domain-like"/>
    <property type="match status" value="1"/>
</dbReference>
<dbReference type="AlphaFoldDB" id="A0A2Z2LGZ4"/>
<sequence length="952" mass="104218">MISIRGARQHNLKNVDLDLPKGKLVVITGVSGSGKSSLAFDTLYAEGQRRYVESLSPYARQFLNLHAKPDVDHIDGLSPAISVSQKHCHKNPRSTVATVTEIHDYLRLMYARIGVPHSPATGKPISRLSASRIAQEVVGLPTGTKLHMLAPITQTRGGEFLKSIAEIRKLGYTRLKIDDTVYDINEIPPLQQDSAHKIYVVVDRIVITQEKSNRIPNSVENALLIGKGIIHVEIVSLPQDCVTQEYQPGQILVFSEHFICPESGFHVGEVEPRLFSFNTVCGACKHCLGMGRNHAIDINLVVPNTELSILEGAIDPMGPMRLPAHPYHGASFAHQCAHEIALIAKMHVIDLSVPWCKMDEGLRNMILFGNEEGILNTEFKPAGSRGILGLLNESGNIVAEKIAERYSVSSTCPHCMGFRLSPESLSVKIDGKHIGEVCAFSVDEAITWCYGLPSKLSEYENAVCTKLLEEVVKRLKFLSNVGLSHLTLDRESRTLSGGESQRIKLASQIGSGLTGVLYVLDEPSIGLHQRDNALLINTLKNLRDMGNTVVVIEHDDEMMLNADHIVDIGPGAGTNGGEIVAQGTTKDIAASSESVTGKYLSGKMRIDAPKGKKSFTSWIEIKGARKNNLQNVDVKIPIGSFTCVTGVSGSGKSSLVWDTLYRYALHRVDGGPIRPDIECDTILGLENIDKVIEIDQSPIGRTPASNPATYVGLFAHIRTWFAGLPLAKSRGYTMGRFSFNAKGGRCETCRGDGYIRIEMHFLPDMYVKCEECHGLRYNRETLDVTYKGKSIADVLCMTVDEALECFNAIPLIKEKLNSLREVGMGYVRIGQPSTTLSGGESQRVKLSKELSKRSTGRTLYILDEPTTGLHISDVKNLLRILHMLAKLGNTVVVIEHNLHVVKTADYVIDIGPEGGDRGGSVVALGPPAELVKQYPSSITAQYLLQYLQNAKA</sequence>
<evidence type="ECO:0000256" key="16">
    <source>
        <dbReference type="ARBA" id="ARBA00042156"/>
    </source>
</evidence>
<comment type="similarity">
    <text evidence="14">Belongs to the ABC transporter superfamily. UvrA family.</text>
</comment>
<evidence type="ECO:0000256" key="4">
    <source>
        <dbReference type="ARBA" id="ARBA00022737"/>
    </source>
</evidence>
<keyword evidence="2" id="KW-0963">Cytoplasm</keyword>
<dbReference type="SUPFAM" id="SSF52540">
    <property type="entry name" value="P-loop containing nucleoside triphosphate hydrolases"/>
    <property type="match status" value="2"/>
</dbReference>
<dbReference type="InterPro" id="IPR041102">
    <property type="entry name" value="UvrA_inter"/>
</dbReference>
<evidence type="ECO:0000313" key="18">
    <source>
        <dbReference type="EMBL" id="ASI48174.1"/>
    </source>
</evidence>
<proteinExistence type="inferred from homology"/>
<evidence type="ECO:0000256" key="2">
    <source>
        <dbReference type="ARBA" id="ARBA00022490"/>
    </source>
</evidence>
<keyword evidence="8" id="KW-0863">Zinc-finger</keyword>
<dbReference type="Gene3D" id="3.30.190.20">
    <property type="match status" value="1"/>
</dbReference>
<keyword evidence="13" id="KW-0234">DNA repair</keyword>
<feature type="domain" description="ABC transporter" evidence="17">
    <location>
        <begin position="369"/>
        <end position="595"/>
    </location>
</feature>
<dbReference type="InterPro" id="IPR017871">
    <property type="entry name" value="ABC_transporter-like_CS"/>
</dbReference>
<evidence type="ECO:0000256" key="1">
    <source>
        <dbReference type="ARBA" id="ARBA00004496"/>
    </source>
</evidence>
<evidence type="ECO:0000256" key="6">
    <source>
        <dbReference type="ARBA" id="ARBA00022763"/>
    </source>
</evidence>
<evidence type="ECO:0000256" key="11">
    <source>
        <dbReference type="ARBA" id="ARBA00022881"/>
    </source>
</evidence>
<evidence type="ECO:0000256" key="5">
    <source>
        <dbReference type="ARBA" id="ARBA00022741"/>
    </source>
</evidence>
<dbReference type="PANTHER" id="PTHR43152:SF1">
    <property type="entry name" value="UVRA PROTEIN"/>
    <property type="match status" value="1"/>
</dbReference>
<keyword evidence="10" id="KW-0067">ATP-binding</keyword>
<organism evidence="18 19">
    <name type="scientific">Anaplasma ovis str. Haibei</name>
    <dbReference type="NCBI Taxonomy" id="1248439"/>
    <lineage>
        <taxon>Bacteria</taxon>
        <taxon>Pseudomonadati</taxon>
        <taxon>Pseudomonadota</taxon>
        <taxon>Alphaproteobacteria</taxon>
        <taxon>Rickettsiales</taxon>
        <taxon>Anaplasmataceae</taxon>
        <taxon>Anaplasma</taxon>
    </lineage>
</organism>
<dbReference type="Proteomes" id="UP000259762">
    <property type="component" value="Chromosome"/>
</dbReference>
<keyword evidence="11" id="KW-0267">Excision nuclease</keyword>
<name>A0A2Z2LGZ4_9RICK</name>
<keyword evidence="6" id="KW-0227">DNA damage</keyword>
<dbReference type="InterPro" id="IPR003439">
    <property type="entry name" value="ABC_transporter-like_ATP-bd"/>
</dbReference>
<dbReference type="InterPro" id="IPR004602">
    <property type="entry name" value="UvrA"/>
</dbReference>
<keyword evidence="12" id="KW-0238">DNA-binding</keyword>
<evidence type="ECO:0000256" key="15">
    <source>
        <dbReference type="ARBA" id="ARBA00039316"/>
    </source>
</evidence>
<dbReference type="Pfam" id="PF17755">
    <property type="entry name" value="UvrA_DNA-bind"/>
    <property type="match status" value="1"/>
</dbReference>
<dbReference type="EMBL" id="CP015994">
    <property type="protein sequence ID" value="ASI48174.1"/>
    <property type="molecule type" value="Genomic_DNA"/>
</dbReference>
<evidence type="ECO:0000256" key="7">
    <source>
        <dbReference type="ARBA" id="ARBA00022769"/>
    </source>
</evidence>
<dbReference type="NCBIfam" id="TIGR00630">
    <property type="entry name" value="uvra"/>
    <property type="match status" value="1"/>
</dbReference>
<evidence type="ECO:0000259" key="17">
    <source>
        <dbReference type="PROSITE" id="PS50893"/>
    </source>
</evidence>
<evidence type="ECO:0000256" key="14">
    <source>
        <dbReference type="ARBA" id="ARBA00038000"/>
    </source>
</evidence>
<dbReference type="Pfam" id="PF17760">
    <property type="entry name" value="UvrA_inter"/>
    <property type="match status" value="1"/>
</dbReference>
<dbReference type="InterPro" id="IPR027417">
    <property type="entry name" value="P-loop_NTPase"/>
</dbReference>
<gene>
    <name evidence="18" type="primary">uvrA</name>
    <name evidence="18" type="ORF">AOV_01545</name>
</gene>
<keyword evidence="7" id="KW-0228">DNA excision</keyword>
<dbReference type="GO" id="GO:0006289">
    <property type="term" value="P:nucleotide-excision repair"/>
    <property type="evidence" value="ECO:0007669"/>
    <property type="project" value="InterPro"/>
</dbReference>
<dbReference type="GO" id="GO:0008270">
    <property type="term" value="F:zinc ion binding"/>
    <property type="evidence" value="ECO:0007669"/>
    <property type="project" value="UniProtKB-KW"/>
</dbReference>
<dbReference type="Gene3D" id="3.40.50.300">
    <property type="entry name" value="P-loop containing nucleotide triphosphate hydrolases"/>
    <property type="match status" value="3"/>
</dbReference>
<dbReference type="Gene3D" id="1.20.1580.10">
    <property type="entry name" value="ABC transporter ATPase like domain"/>
    <property type="match status" value="3"/>
</dbReference>
<comment type="subcellular location">
    <subcellularLocation>
        <location evidence="1">Cytoplasm</location>
    </subcellularLocation>
</comment>
<dbReference type="NCBIfam" id="NF001503">
    <property type="entry name" value="PRK00349.1"/>
    <property type="match status" value="1"/>
</dbReference>
<feature type="domain" description="ABC transporter" evidence="17">
    <location>
        <begin position="606"/>
        <end position="943"/>
    </location>
</feature>
<dbReference type="GO" id="GO:0016887">
    <property type="term" value="F:ATP hydrolysis activity"/>
    <property type="evidence" value="ECO:0007669"/>
    <property type="project" value="InterPro"/>
</dbReference>
<evidence type="ECO:0000256" key="12">
    <source>
        <dbReference type="ARBA" id="ARBA00023125"/>
    </source>
</evidence>
<dbReference type="CDD" id="cd03271">
    <property type="entry name" value="ABC_UvrA_II"/>
    <property type="match status" value="1"/>
</dbReference>
<reference evidence="19" key="1">
    <citation type="submission" date="2018-06" db="EMBL/GenBank/DDBJ databases">
        <title>The Anaplasma ovis genome reveals a high proportion of pseudogenes.</title>
        <authorList>
            <person name="Liu Z."/>
            <person name="Peasley A.M."/>
            <person name="Yang J."/>
            <person name="Li Y."/>
            <person name="Guan G."/>
            <person name="Luo J."/>
            <person name="Yin H."/>
            <person name="Brayton K.A."/>
        </authorList>
    </citation>
    <scope>NUCLEOTIDE SEQUENCE [LARGE SCALE GENOMIC DNA]</scope>
    <source>
        <strain evidence="19">Haibei</strain>
    </source>
</reference>
<keyword evidence="3" id="KW-0479">Metal-binding</keyword>
<keyword evidence="4" id="KW-0677">Repeat</keyword>
<dbReference type="GO" id="GO:0005524">
    <property type="term" value="F:ATP binding"/>
    <property type="evidence" value="ECO:0007669"/>
    <property type="project" value="UniProtKB-KW"/>
</dbReference>
<dbReference type="GO" id="GO:0004518">
    <property type="term" value="F:nuclease activity"/>
    <property type="evidence" value="ECO:0007669"/>
    <property type="project" value="UniProtKB-KW"/>
</dbReference>
<dbReference type="KEGG" id="aoh:AOV_01545"/>
<reference evidence="18 19" key="2">
    <citation type="journal article" date="2019" name="BMC Genomics">
        <title>The Anaplasma ovis genome reveals a high proportion of pseudogenes.</title>
        <authorList>
            <person name="Liu Z."/>
            <person name="Peasley A.M."/>
            <person name="Yang J."/>
            <person name="Li Y."/>
            <person name="Guan G."/>
            <person name="Luo J."/>
            <person name="Yin H."/>
            <person name="Brayton K.A."/>
        </authorList>
    </citation>
    <scope>NUCLEOTIDE SEQUENCE [LARGE SCALE GENOMIC DNA]</scope>
    <source>
        <strain evidence="18 19">Haibei</strain>
    </source>
</reference>
<evidence type="ECO:0000313" key="19">
    <source>
        <dbReference type="Proteomes" id="UP000259762"/>
    </source>
</evidence>
<dbReference type="PROSITE" id="PS50893">
    <property type="entry name" value="ABC_TRANSPORTER_2"/>
    <property type="match status" value="2"/>
</dbReference>
<keyword evidence="5" id="KW-0547">Nucleotide-binding</keyword>
<evidence type="ECO:0000256" key="3">
    <source>
        <dbReference type="ARBA" id="ARBA00022723"/>
    </source>
</evidence>
<evidence type="ECO:0000256" key="9">
    <source>
        <dbReference type="ARBA" id="ARBA00022833"/>
    </source>
</evidence>
<dbReference type="GO" id="GO:0005737">
    <property type="term" value="C:cytoplasm"/>
    <property type="evidence" value="ECO:0007669"/>
    <property type="project" value="UniProtKB-SubCell"/>
</dbReference>
<evidence type="ECO:0000256" key="8">
    <source>
        <dbReference type="ARBA" id="ARBA00022771"/>
    </source>
</evidence>
<dbReference type="GO" id="GO:0009380">
    <property type="term" value="C:excinuclease repair complex"/>
    <property type="evidence" value="ECO:0007669"/>
    <property type="project" value="InterPro"/>
</dbReference>
<accession>A0A2Z2LGZ4</accession>
<keyword evidence="9" id="KW-0862">Zinc</keyword>
<evidence type="ECO:0000256" key="13">
    <source>
        <dbReference type="ARBA" id="ARBA00023204"/>
    </source>
</evidence>
<dbReference type="GO" id="GO:0003677">
    <property type="term" value="F:DNA binding"/>
    <property type="evidence" value="ECO:0007669"/>
    <property type="project" value="UniProtKB-KW"/>
</dbReference>
<dbReference type="PROSITE" id="PS00211">
    <property type="entry name" value="ABC_TRANSPORTER_1"/>
    <property type="match status" value="2"/>
</dbReference>
<protein>
    <recommendedName>
        <fullName evidence="15">UvrABC system protein A</fullName>
    </recommendedName>
    <alternativeName>
        <fullName evidence="16">Excinuclease ABC subunit A</fullName>
    </alternativeName>
</protein>
<dbReference type="PANTHER" id="PTHR43152">
    <property type="entry name" value="UVRABC SYSTEM PROTEIN A"/>
    <property type="match status" value="1"/>
</dbReference>
<evidence type="ECO:0000256" key="10">
    <source>
        <dbReference type="ARBA" id="ARBA00022840"/>
    </source>
</evidence>
<dbReference type="InterPro" id="IPR041552">
    <property type="entry name" value="UvrA_DNA-bd"/>
</dbReference>